<dbReference type="PIRSF" id="PIRSF000111">
    <property type="entry name" value="ALDH_ADH"/>
    <property type="match status" value="1"/>
</dbReference>
<dbReference type="InterPro" id="IPR034789">
    <property type="entry name" value="AAD_C"/>
</dbReference>
<dbReference type="EMBL" id="CP146203">
    <property type="protein sequence ID" value="XBH23132.1"/>
    <property type="molecule type" value="Genomic_DNA"/>
</dbReference>
<dbReference type="Gene3D" id="1.20.1090.10">
    <property type="entry name" value="Dehydroquinate synthase-like - alpha domain"/>
    <property type="match status" value="1"/>
</dbReference>
<dbReference type="InterPro" id="IPR001670">
    <property type="entry name" value="ADH_Fe/GldA"/>
</dbReference>
<evidence type="ECO:0000256" key="1">
    <source>
        <dbReference type="ARBA" id="ARBA00001954"/>
    </source>
</evidence>
<dbReference type="Gene3D" id="3.40.50.1970">
    <property type="match status" value="1"/>
</dbReference>
<dbReference type="InterPro" id="IPR016161">
    <property type="entry name" value="Ald_DH/histidinol_DH"/>
</dbReference>
<dbReference type="PROSITE" id="PS00913">
    <property type="entry name" value="ADH_IRON_1"/>
    <property type="match status" value="1"/>
</dbReference>
<dbReference type="InterPro" id="IPR056798">
    <property type="entry name" value="ADH_Fe_C"/>
</dbReference>
<evidence type="ECO:0000256" key="5">
    <source>
        <dbReference type="ARBA" id="ARBA00023268"/>
    </source>
</evidence>
<dbReference type="GO" id="GO:0006066">
    <property type="term" value="P:alcohol metabolic process"/>
    <property type="evidence" value="ECO:0007669"/>
    <property type="project" value="InterPro"/>
</dbReference>
<evidence type="ECO:0000313" key="12">
    <source>
        <dbReference type="EMBL" id="XBH23132.1"/>
    </source>
</evidence>
<dbReference type="InterPro" id="IPR012079">
    <property type="entry name" value="Bifunc_Ald-ADH"/>
</dbReference>
<evidence type="ECO:0000256" key="6">
    <source>
        <dbReference type="ARBA" id="ARBA00035641"/>
    </source>
</evidence>
<dbReference type="Pfam" id="PF25137">
    <property type="entry name" value="ADH_Fe_C"/>
    <property type="match status" value="1"/>
</dbReference>
<dbReference type="CDD" id="cd07122">
    <property type="entry name" value="ALDH_F20_ACDH"/>
    <property type="match status" value="1"/>
</dbReference>
<evidence type="ECO:0000256" key="4">
    <source>
        <dbReference type="ARBA" id="ARBA00023027"/>
    </source>
</evidence>
<keyword evidence="3" id="KW-0408">Iron</keyword>
<name>A0AAU7E156_9MICO</name>
<comment type="cofactor">
    <cofactor evidence="1">
        <name>Fe(2+)</name>
        <dbReference type="ChEBI" id="CHEBI:29033"/>
    </cofactor>
</comment>
<protein>
    <recommendedName>
        <fullName evidence="8">Aldehyde-alcohol dehydrogenase</fullName>
    </recommendedName>
</protein>
<dbReference type="FunFam" id="1.20.1090.10:FF:000001">
    <property type="entry name" value="Aldehyde-alcohol dehydrogenase"/>
    <property type="match status" value="1"/>
</dbReference>
<organism evidence="12">
    <name type="scientific">Jonesiaceae bacterium BS-20</name>
    <dbReference type="NCBI Taxonomy" id="3120821"/>
    <lineage>
        <taxon>Bacteria</taxon>
        <taxon>Bacillati</taxon>
        <taxon>Actinomycetota</taxon>
        <taxon>Actinomycetes</taxon>
        <taxon>Micrococcales</taxon>
        <taxon>Jonesiaceae</taxon>
    </lineage>
</organism>
<dbReference type="Pfam" id="PF00465">
    <property type="entry name" value="Fe-ADH"/>
    <property type="match status" value="1"/>
</dbReference>
<keyword evidence="5" id="KW-0511">Multifunctional enzyme</keyword>
<evidence type="ECO:0000256" key="2">
    <source>
        <dbReference type="ARBA" id="ARBA00023002"/>
    </source>
</evidence>
<dbReference type="GO" id="GO:0046872">
    <property type="term" value="F:metal ion binding"/>
    <property type="evidence" value="ECO:0007669"/>
    <property type="project" value="InterPro"/>
</dbReference>
<sequence>MTAIEIPEAVSTEIDALVANGQEALRQYANFDQEQIDYIVKKASVAALSVHGELAAHAVTETGRGVFEDKAVKNIFACEHVTNSMLGLKTVGVINRDELSGITEIAEPVGVICGVTPVTNPTSTTIFKALIAIKTRNPIIFGFHPSAQHSSVAAAKAVYDAAVAAGAPANCVQWVASPSLAATNALMNHPGVALILATGGNGMVRAAYSCGKPALGVGAGNVPAFIERSAQLKRAVNDVVLSKAFDNGMICASEQAVILDEPIYDEALEEFEKLHAHVATAQEKTLLEEFIFGVAAQGANCGEANLNAAVVGQSPAWIAEQAGFEVPEDTSIILVEVPEVGPSQPLTREKLCPVLAVLKATDAEHGISLSEQMVEFDGLGHSGAIHSENQEVIEKFGSRVKAVRIITNAPSSLGGIGDIYNAFIPSLTLGCGSYGHNSVSNNVSAVNLVNIKRIGRRNNNLQWFKVPAKTYFEPNAIRYLADMRGVSRVTIVTDSTMTKLGFVDKILDVLNRRENRIALQIIDDVMPEPTVDYVKKGAKLMREFNPDTIIALGGGSPMDAAKVMWLLYEHPEIEFSDMKEKFFDVRKRAFKFPDLGKLASLVCVPTTSGTGSEMTPFAVISDPVAGKKYPLADYALTPTVAIVDPALTAMMPDFLVADSGFDALTHATEAYVSVYANDYTDGLCLHAIKLIFENIVTSIKGGPGSKDPKVVKAREKMHNASTIAGMAFGNAFLGIVHSMSHVTGSAYGLPHGRTNATYLPHVIRYNGTVPTKLNAWPKYEHYVAPERFQEIANHLGLPASTPQEGVESYAAAVEVLRLAVGLPQSFQEQGVPEADFMGNLDELAMGAYEDQCAPANPRMPMLADMKLLMEAAYYGTTFDQVKAQRKEAAIQAAQVLTAAADEAPTKPEKVKAAKKK</sequence>
<evidence type="ECO:0000256" key="8">
    <source>
        <dbReference type="PIRNR" id="PIRNR000111"/>
    </source>
</evidence>
<dbReference type="FunFam" id="3.40.50.1970:FF:000002">
    <property type="entry name" value="Aldehyde-alcohol dehydrogenase"/>
    <property type="match status" value="1"/>
</dbReference>
<evidence type="ECO:0000259" key="10">
    <source>
        <dbReference type="Pfam" id="PF00465"/>
    </source>
</evidence>
<gene>
    <name evidence="12" type="primary">adhE</name>
    <name evidence="12" type="synonym">adhC</name>
    <name evidence="12" type="ORF">V5R04_02135</name>
</gene>
<evidence type="ECO:0000259" key="11">
    <source>
        <dbReference type="Pfam" id="PF25137"/>
    </source>
</evidence>
<dbReference type="InterPro" id="IPR016162">
    <property type="entry name" value="Ald_DH_N"/>
</dbReference>
<dbReference type="GO" id="GO:0004022">
    <property type="term" value="F:alcohol dehydrogenase (NAD+) activity"/>
    <property type="evidence" value="ECO:0007669"/>
    <property type="project" value="UniProtKB-UniRule"/>
</dbReference>
<dbReference type="PROSITE" id="PS00060">
    <property type="entry name" value="ADH_IRON_2"/>
    <property type="match status" value="1"/>
</dbReference>
<dbReference type="CDD" id="cd08178">
    <property type="entry name" value="AAD_C"/>
    <property type="match status" value="1"/>
</dbReference>
<dbReference type="SUPFAM" id="SSF53720">
    <property type="entry name" value="ALDH-like"/>
    <property type="match status" value="1"/>
</dbReference>
<reference evidence="12" key="1">
    <citation type="submission" date="2024-02" db="EMBL/GenBank/DDBJ databases">
        <title>Tomenella chthoni gen. nov. sp. nov., a member of the family Jonesiaceae isolated from bat guano.</title>
        <authorList>
            <person name="Miller S.L."/>
            <person name="King J."/>
            <person name="Sankaranarayanan K."/>
            <person name="Lawson P.A."/>
        </authorList>
    </citation>
    <scope>NUCLEOTIDE SEQUENCE</scope>
    <source>
        <strain evidence="12">BS-20</strain>
    </source>
</reference>
<dbReference type="SUPFAM" id="SSF56796">
    <property type="entry name" value="Dehydroquinate synthase-like"/>
    <property type="match status" value="1"/>
</dbReference>
<dbReference type="InterPro" id="IPR039697">
    <property type="entry name" value="Alcohol_dehydrogenase_Fe"/>
</dbReference>
<dbReference type="GO" id="GO:0015976">
    <property type="term" value="P:carbon utilization"/>
    <property type="evidence" value="ECO:0007669"/>
    <property type="project" value="InterPro"/>
</dbReference>
<dbReference type="GO" id="GO:0008774">
    <property type="term" value="F:acetaldehyde dehydrogenase (acetylating) activity"/>
    <property type="evidence" value="ECO:0007669"/>
    <property type="project" value="UniProtKB-UniRule"/>
</dbReference>
<dbReference type="InterPro" id="IPR018211">
    <property type="entry name" value="ADH_Fe_CS"/>
</dbReference>
<feature type="domain" description="Alcohol dehydrogenase iron-type/glycerol dehydrogenase GldA" evidence="10">
    <location>
        <begin position="467"/>
        <end position="645"/>
    </location>
</feature>
<evidence type="ECO:0000259" key="9">
    <source>
        <dbReference type="Pfam" id="PF00171"/>
    </source>
</evidence>
<dbReference type="InterPro" id="IPR015590">
    <property type="entry name" value="Aldehyde_DH_dom"/>
</dbReference>
<comment type="similarity">
    <text evidence="7 8">In the C-terminal section; belongs to the iron-containing alcohol dehydrogenase family.</text>
</comment>
<keyword evidence="4" id="KW-0520">NAD</keyword>
<evidence type="ECO:0000256" key="3">
    <source>
        <dbReference type="ARBA" id="ARBA00023004"/>
    </source>
</evidence>
<evidence type="ECO:0000256" key="7">
    <source>
        <dbReference type="ARBA" id="ARBA00035645"/>
    </source>
</evidence>
<dbReference type="Pfam" id="PF00171">
    <property type="entry name" value="Aldedh"/>
    <property type="match status" value="1"/>
</dbReference>
<feature type="domain" description="Fe-containing alcohol dehydrogenase-like C-terminal" evidence="11">
    <location>
        <begin position="657"/>
        <end position="873"/>
    </location>
</feature>
<proteinExistence type="inferred from homology"/>
<dbReference type="Gene3D" id="3.40.605.10">
    <property type="entry name" value="Aldehyde Dehydrogenase, Chain A, domain 1"/>
    <property type="match status" value="1"/>
</dbReference>
<comment type="similarity">
    <text evidence="6 8">In the N-terminal section; belongs to the aldehyde dehydrogenase family.</text>
</comment>
<dbReference type="Gene3D" id="3.40.309.10">
    <property type="entry name" value="Aldehyde Dehydrogenase, Chain A, domain 2"/>
    <property type="match status" value="1"/>
</dbReference>
<dbReference type="AlphaFoldDB" id="A0AAU7E156"/>
<dbReference type="NCBIfam" id="NF010378">
    <property type="entry name" value="PRK13805.1"/>
    <property type="match status" value="1"/>
</dbReference>
<keyword evidence="2 8" id="KW-0560">Oxidoreductase</keyword>
<feature type="domain" description="Aldehyde dehydrogenase" evidence="9">
    <location>
        <begin position="4"/>
        <end position="410"/>
    </location>
</feature>
<dbReference type="PANTHER" id="PTHR11496:SF83">
    <property type="entry name" value="HYDROXYACID-OXOACID TRANSHYDROGENASE, MITOCHONDRIAL"/>
    <property type="match status" value="1"/>
</dbReference>
<accession>A0AAU7E156</accession>
<dbReference type="InterPro" id="IPR016163">
    <property type="entry name" value="Ald_DH_C"/>
</dbReference>
<dbReference type="PANTHER" id="PTHR11496">
    <property type="entry name" value="ALCOHOL DEHYDROGENASE"/>
    <property type="match status" value="1"/>
</dbReference>